<feature type="transmembrane region" description="Helical" evidence="1">
    <location>
        <begin position="137"/>
        <end position="157"/>
    </location>
</feature>
<keyword evidence="1" id="KW-0812">Transmembrane</keyword>
<name>A0A418IDZ1_9STAP</name>
<feature type="transmembrane region" description="Helical" evidence="1">
    <location>
        <begin position="58"/>
        <end position="75"/>
    </location>
</feature>
<evidence type="ECO:0000256" key="1">
    <source>
        <dbReference type="SAM" id="Phobius"/>
    </source>
</evidence>
<keyword evidence="1" id="KW-0472">Membrane</keyword>
<keyword evidence="3" id="KW-1185">Reference proteome</keyword>
<sequence>MNRKDKWLYQNFIGSMSNPDEYQQYEIDKTLAKHNIIGLYALIALVYLSIFFDIEREFLSPFTIGGVLLLIVLGCRMSMSRFSADPLEIEVKDQEVYHKLLRETRNKRIIFLIITIAYMLLTTIVIAPILAGNSLNFAILTKFSTYLPLIVIIIFTITKDSRIKLIDERGKHDE</sequence>
<accession>A0A418IDZ1</accession>
<evidence type="ECO:0000313" key="3">
    <source>
        <dbReference type="Proteomes" id="UP000286317"/>
    </source>
</evidence>
<organism evidence="2 3">
    <name type="scientific">Staphylococcus shinii</name>
    <dbReference type="NCBI Taxonomy" id="2912228"/>
    <lineage>
        <taxon>Bacteria</taxon>
        <taxon>Bacillati</taxon>
        <taxon>Bacillota</taxon>
        <taxon>Bacilli</taxon>
        <taxon>Bacillales</taxon>
        <taxon>Staphylococcaceae</taxon>
        <taxon>Staphylococcus</taxon>
    </lineage>
</organism>
<dbReference type="RefSeq" id="WP_119584851.1">
    <property type="nucleotide sequence ID" value="NZ_JAWVBI010000001.1"/>
</dbReference>
<keyword evidence="1" id="KW-1133">Transmembrane helix</keyword>
<dbReference type="OrthoDB" id="2394364at2"/>
<evidence type="ECO:0008006" key="4">
    <source>
        <dbReference type="Google" id="ProtNLM"/>
    </source>
</evidence>
<reference evidence="2 3" key="1">
    <citation type="journal article" date="2016" name="Front. Microbiol.">
        <title>Comprehensive Phylogenetic Analysis of Bovine Non-aureus Staphylococci Species Based on Whole-Genome Sequencing.</title>
        <authorList>
            <person name="Naushad S."/>
            <person name="Barkema H.W."/>
            <person name="Luby C."/>
            <person name="Condas L.A."/>
            <person name="Nobrega D.B."/>
            <person name="Carson D.A."/>
            <person name="De Buck J."/>
        </authorList>
    </citation>
    <scope>NUCLEOTIDE SEQUENCE [LARGE SCALE GENOMIC DNA]</scope>
    <source>
        <strain evidence="2 3">SNUC 4554</strain>
    </source>
</reference>
<dbReference type="Proteomes" id="UP000286317">
    <property type="component" value="Unassembled WGS sequence"/>
</dbReference>
<dbReference type="AlphaFoldDB" id="A0A418IDZ1"/>
<gene>
    <name evidence="2" type="ORF">BU112_10075</name>
</gene>
<evidence type="ECO:0000313" key="2">
    <source>
        <dbReference type="EMBL" id="RIM99204.1"/>
    </source>
</evidence>
<dbReference type="EMBL" id="QXUF01000073">
    <property type="protein sequence ID" value="RIM99204.1"/>
    <property type="molecule type" value="Genomic_DNA"/>
</dbReference>
<comment type="caution">
    <text evidence="2">The sequence shown here is derived from an EMBL/GenBank/DDBJ whole genome shotgun (WGS) entry which is preliminary data.</text>
</comment>
<feature type="transmembrane region" description="Helical" evidence="1">
    <location>
        <begin position="36"/>
        <end position="52"/>
    </location>
</feature>
<protein>
    <recommendedName>
        <fullName evidence="4">DUF3278 domain-containing protein</fullName>
    </recommendedName>
</protein>
<proteinExistence type="predicted"/>
<feature type="transmembrane region" description="Helical" evidence="1">
    <location>
        <begin position="109"/>
        <end position="131"/>
    </location>
</feature>